<evidence type="ECO:0000313" key="1">
    <source>
        <dbReference type="EMBL" id="GJH18108.1"/>
    </source>
</evidence>
<sequence length="90" mass="9614">MKAAKLAVVFAAAAVSMGLISQSAMAQGKTREQVRQELIQAQHDGITPVAKTQYPPTEANVARNKEIHAAYAHGGEKSPNVDHHDQLAGR</sequence>
<dbReference type="EMBL" id="BPUR01000008">
    <property type="protein sequence ID" value="GJH18108.1"/>
    <property type="molecule type" value="Genomic_DNA"/>
</dbReference>
<dbReference type="Proteomes" id="UP001055013">
    <property type="component" value="Unassembled WGS sequence"/>
</dbReference>
<comment type="caution">
    <text evidence="1">The sequence shown here is derived from an EMBL/GenBank/DDBJ whole genome shotgun (WGS) entry which is preliminary data.</text>
</comment>
<name>A0ACB5QSM7_9BURK</name>
<organism evidence="1 2">
    <name type="scientific">Caballeronia novacaledonica</name>
    <dbReference type="NCBI Taxonomy" id="1544861"/>
    <lineage>
        <taxon>Bacteria</taxon>
        <taxon>Pseudomonadati</taxon>
        <taxon>Pseudomonadota</taxon>
        <taxon>Betaproteobacteria</taxon>
        <taxon>Burkholderiales</taxon>
        <taxon>Burkholderiaceae</taxon>
        <taxon>Caballeronia</taxon>
    </lineage>
</organism>
<gene>
    <name evidence="1" type="ORF">CBA19CS22_16220</name>
</gene>
<protein>
    <submittedName>
        <fullName evidence="1">DUF4148 domain-containing protein</fullName>
    </submittedName>
</protein>
<evidence type="ECO:0000313" key="2">
    <source>
        <dbReference type="Proteomes" id="UP001055013"/>
    </source>
</evidence>
<keyword evidence="2" id="KW-1185">Reference proteome</keyword>
<proteinExistence type="predicted"/>
<reference evidence="1" key="1">
    <citation type="submission" date="2021-09" db="EMBL/GenBank/DDBJ databases">
        <title>Isolation and characterization of 3-chlorobenzoate degrading bacteria from soils in Shizuoka.</title>
        <authorList>
            <person name="Ifat A."/>
            <person name="Ogawa N."/>
            <person name="Kimbara K."/>
            <person name="Moriuchi R."/>
            <person name="Dohra H."/>
            <person name="Shintani M."/>
        </authorList>
    </citation>
    <scope>NUCLEOTIDE SEQUENCE</scope>
    <source>
        <strain evidence="1">19CS2-2</strain>
    </source>
</reference>
<accession>A0ACB5QSM7</accession>